<organism evidence="2">
    <name type="scientific">viral metagenome</name>
    <dbReference type="NCBI Taxonomy" id="1070528"/>
    <lineage>
        <taxon>unclassified sequences</taxon>
        <taxon>metagenomes</taxon>
        <taxon>organismal metagenomes</taxon>
    </lineage>
</organism>
<proteinExistence type="predicted"/>
<reference evidence="2" key="1">
    <citation type="journal article" date="2020" name="Nature">
        <title>Giant virus diversity and host interactions through global metagenomics.</title>
        <authorList>
            <person name="Schulz F."/>
            <person name="Roux S."/>
            <person name="Paez-Espino D."/>
            <person name="Jungbluth S."/>
            <person name="Walsh D.A."/>
            <person name="Denef V.J."/>
            <person name="McMahon K.D."/>
            <person name="Konstantinidis K.T."/>
            <person name="Eloe-Fadrosh E.A."/>
            <person name="Kyrpides N.C."/>
            <person name="Woyke T."/>
        </authorList>
    </citation>
    <scope>NUCLEOTIDE SEQUENCE</scope>
    <source>
        <strain evidence="2">GVMAG-M-3300027963-21</strain>
    </source>
</reference>
<feature type="transmembrane region" description="Helical" evidence="1">
    <location>
        <begin position="180"/>
        <end position="199"/>
    </location>
</feature>
<keyword evidence="1" id="KW-0472">Membrane</keyword>
<dbReference type="EMBL" id="MN740531">
    <property type="protein sequence ID" value="QHU31609.1"/>
    <property type="molecule type" value="Genomic_DNA"/>
</dbReference>
<evidence type="ECO:0000256" key="1">
    <source>
        <dbReference type="SAM" id="Phobius"/>
    </source>
</evidence>
<feature type="transmembrane region" description="Helical" evidence="1">
    <location>
        <begin position="6"/>
        <end position="28"/>
    </location>
</feature>
<keyword evidence="1" id="KW-1133">Transmembrane helix</keyword>
<name>A0A6C0LL03_9ZZZZ</name>
<evidence type="ECO:0000313" key="2">
    <source>
        <dbReference type="EMBL" id="QHU31609.1"/>
    </source>
</evidence>
<sequence>MDNLNNFTYYILTIIAIILAIPLLPYLFSIYSKKGGGSGSDGGDESGENNEHLIDAYGTHSTTLEHFNTFDEIYLFCTYILFRRVKICGDNVNVEDMKYYNKHLTEVSNTLYLLNINLKSTIERIEDLKKEALKGIIENRMKREEREHTERIENMKEYNANARHSSDNFRKWFIIFIDNFKSFVVAFFEAVAFVTRMIVEIVRLIVPAIAALLRNPVFVGFIILVWLIYFILGLIKDAYKKKEPANAVANKDAEKDDKDGEGSNSFYSIFKDIIDTFNYFKNMLNNFKMSSAGLFGVQQGDEAGLTDREEIKGKSYDNLSFILLSDVFATRQEVMNYFGVDVPIDSDKYYNILLPEERFKNNKDMSFINNGKWKVVNRVENNKEKVWRIDCNRLDTVGNNVPVYVSGSGGGDKCSINQKGIDNYHTSLIPKKERVKISTEDIR</sequence>
<dbReference type="AlphaFoldDB" id="A0A6C0LL03"/>
<accession>A0A6C0LL03</accession>
<keyword evidence="1" id="KW-0812">Transmembrane</keyword>
<protein>
    <submittedName>
        <fullName evidence="2">Uncharacterized protein</fullName>
    </submittedName>
</protein>
<feature type="transmembrane region" description="Helical" evidence="1">
    <location>
        <begin position="205"/>
        <end position="232"/>
    </location>
</feature>